<comment type="caution">
    <text evidence="4">The sequence shown here is derived from an EMBL/GenBank/DDBJ whole genome shotgun (WGS) entry which is preliminary data.</text>
</comment>
<protein>
    <recommendedName>
        <fullName evidence="2">Biotin transporter</fullName>
    </recommendedName>
</protein>
<feature type="transmembrane region" description="Helical" evidence="3">
    <location>
        <begin position="12"/>
        <end position="38"/>
    </location>
</feature>
<dbReference type="EMBL" id="JBHSQK010000018">
    <property type="protein sequence ID" value="MFC5948533.1"/>
    <property type="molecule type" value="Genomic_DNA"/>
</dbReference>
<keyword evidence="2" id="KW-1003">Cell membrane</keyword>
<reference evidence="5" key="1">
    <citation type="journal article" date="2019" name="Int. J. Syst. Evol. Microbiol.">
        <title>The Global Catalogue of Microorganisms (GCM) 10K type strain sequencing project: providing services to taxonomists for standard genome sequencing and annotation.</title>
        <authorList>
            <consortium name="The Broad Institute Genomics Platform"/>
            <consortium name="The Broad Institute Genome Sequencing Center for Infectious Disease"/>
            <person name="Wu L."/>
            <person name="Ma J."/>
        </authorList>
    </citation>
    <scope>NUCLEOTIDE SEQUENCE [LARGE SCALE GENOMIC DNA]</scope>
    <source>
        <strain evidence="5">CGMCC 4.7397</strain>
    </source>
</reference>
<dbReference type="Gene3D" id="1.10.1760.20">
    <property type="match status" value="1"/>
</dbReference>
<organism evidence="4 5">
    <name type="scientific">Pseudonocardia lutea</name>
    <dbReference type="NCBI Taxonomy" id="2172015"/>
    <lineage>
        <taxon>Bacteria</taxon>
        <taxon>Bacillati</taxon>
        <taxon>Actinomycetota</taxon>
        <taxon>Actinomycetes</taxon>
        <taxon>Pseudonocardiales</taxon>
        <taxon>Pseudonocardiaceae</taxon>
        <taxon>Pseudonocardia</taxon>
    </lineage>
</organism>
<dbReference type="PANTHER" id="PTHR34295:SF1">
    <property type="entry name" value="BIOTIN TRANSPORTER BIOY"/>
    <property type="match status" value="1"/>
</dbReference>
<dbReference type="RefSeq" id="WP_379565580.1">
    <property type="nucleotide sequence ID" value="NZ_JBHSQK010000018.1"/>
</dbReference>
<keyword evidence="2" id="KW-0813">Transport</keyword>
<dbReference type="Pfam" id="PF02632">
    <property type="entry name" value="BioY"/>
    <property type="match status" value="1"/>
</dbReference>
<keyword evidence="3" id="KW-1133">Transmembrane helix</keyword>
<dbReference type="Proteomes" id="UP001596119">
    <property type="component" value="Unassembled WGS sequence"/>
</dbReference>
<comment type="similarity">
    <text evidence="1 2">Belongs to the BioY family.</text>
</comment>
<evidence type="ECO:0000313" key="5">
    <source>
        <dbReference type="Proteomes" id="UP001596119"/>
    </source>
</evidence>
<keyword evidence="5" id="KW-1185">Reference proteome</keyword>
<dbReference type="PIRSF" id="PIRSF016661">
    <property type="entry name" value="BioY"/>
    <property type="match status" value="1"/>
</dbReference>
<proteinExistence type="inferred from homology"/>
<name>A0ABW1I4I2_9PSEU</name>
<feature type="transmembrane region" description="Helical" evidence="3">
    <location>
        <begin position="84"/>
        <end position="108"/>
    </location>
</feature>
<keyword evidence="3" id="KW-0812">Transmembrane</keyword>
<accession>A0ABW1I4I2</accession>
<evidence type="ECO:0000256" key="1">
    <source>
        <dbReference type="ARBA" id="ARBA00010692"/>
    </source>
</evidence>
<dbReference type="InterPro" id="IPR003784">
    <property type="entry name" value="BioY"/>
</dbReference>
<keyword evidence="2 3" id="KW-0472">Membrane</keyword>
<feature type="transmembrane region" description="Helical" evidence="3">
    <location>
        <begin position="59"/>
        <end position="78"/>
    </location>
</feature>
<evidence type="ECO:0000256" key="2">
    <source>
        <dbReference type="PIRNR" id="PIRNR016661"/>
    </source>
</evidence>
<evidence type="ECO:0000256" key="3">
    <source>
        <dbReference type="SAM" id="Phobius"/>
    </source>
</evidence>
<gene>
    <name evidence="4" type="ORF">ACFQH9_09635</name>
</gene>
<comment type="subcellular location">
    <subcellularLocation>
        <location evidence="2">Cell membrane</location>
        <topology evidence="2">Multi-pass membrane protein</topology>
    </subcellularLocation>
</comment>
<evidence type="ECO:0000313" key="4">
    <source>
        <dbReference type="EMBL" id="MFC5948533.1"/>
    </source>
</evidence>
<feature type="transmembrane region" description="Helical" evidence="3">
    <location>
        <begin position="120"/>
        <end position="144"/>
    </location>
</feature>
<dbReference type="PANTHER" id="PTHR34295">
    <property type="entry name" value="BIOTIN TRANSPORTER BIOY"/>
    <property type="match status" value="1"/>
</dbReference>
<feature type="transmembrane region" description="Helical" evidence="3">
    <location>
        <begin position="164"/>
        <end position="181"/>
    </location>
</feature>
<sequence length="194" mass="19332">MSARASSPATDLATTVVFAAFIAVLGLFPGVYVGATGVPIVVQNMGPFLAGVLVGARRAVFAVVLFLALVAIGLPLLSGGRGGLAPFVGPSGGFLLGWILSAFVSGLIAQAGARRGRPGLPVLLLAALAGLVADYVIGVPWLAVQTGSWSTAVTGSLVFVPGDLAKVVVAALIASVVHRALPGRLVGTVGTRAR</sequence>